<name>M1W5Y1_CLAP2</name>
<feature type="region of interest" description="Disordered" evidence="1">
    <location>
        <begin position="1"/>
        <end position="50"/>
    </location>
</feature>
<dbReference type="AlphaFoldDB" id="M1W5Y1"/>
<gene>
    <name evidence="2" type="ORF">CPUR_04038</name>
</gene>
<evidence type="ECO:0000256" key="1">
    <source>
        <dbReference type="SAM" id="MobiDB-lite"/>
    </source>
</evidence>
<keyword evidence="3" id="KW-1185">Reference proteome</keyword>
<accession>M1W5Y1</accession>
<reference evidence="2 3" key="1">
    <citation type="journal article" date="2013" name="PLoS Genet.">
        <title>Plant-symbiotic fungi as chemical engineers: Multi-genome analysis of the Clavicipitaceae reveals dynamics of alkaloid loci.</title>
        <authorList>
            <person name="Schardl C.L."/>
            <person name="Young C.A."/>
            <person name="Hesse U."/>
            <person name="Amyotte S.G."/>
            <person name="Andreeva K."/>
            <person name="Calie P.J."/>
            <person name="Fleetwood D.J."/>
            <person name="Haws D.C."/>
            <person name="Moore N."/>
            <person name="Oeser B."/>
            <person name="Panaccione D.G."/>
            <person name="Schweri K.K."/>
            <person name="Voisey C.R."/>
            <person name="Farman M.L."/>
            <person name="Jaromczyk J.W."/>
            <person name="Roe B.A."/>
            <person name="O'Sullivan D.M."/>
            <person name="Scott B."/>
            <person name="Tudzynski P."/>
            <person name="An Z."/>
            <person name="Arnaoudova E.G."/>
            <person name="Bullock C.T."/>
            <person name="Charlton N.D."/>
            <person name="Chen L."/>
            <person name="Cox M."/>
            <person name="Dinkins R.D."/>
            <person name="Florea S."/>
            <person name="Glenn A.E."/>
            <person name="Gordon A."/>
            <person name="Gueldener U."/>
            <person name="Harris D.R."/>
            <person name="Hollin W."/>
            <person name="Jaromczyk J."/>
            <person name="Johnson R.D."/>
            <person name="Khan A.K."/>
            <person name="Leistner E."/>
            <person name="Leuchtmann A."/>
            <person name="Li C."/>
            <person name="Liu J."/>
            <person name="Liu J."/>
            <person name="Liu M."/>
            <person name="Mace W."/>
            <person name="Machado C."/>
            <person name="Nagabhyru P."/>
            <person name="Pan J."/>
            <person name="Schmid J."/>
            <person name="Sugawara K."/>
            <person name="Steiner U."/>
            <person name="Takach J.E."/>
            <person name="Tanaka E."/>
            <person name="Webb J.S."/>
            <person name="Wilson E.V."/>
            <person name="Wiseman J.L."/>
            <person name="Yoshida R."/>
            <person name="Zeng Z."/>
        </authorList>
    </citation>
    <scope>NUCLEOTIDE SEQUENCE [LARGE SCALE GENOMIC DNA]</scope>
    <source>
        <strain evidence="2 3">20.1</strain>
    </source>
</reference>
<dbReference type="EMBL" id="CAGA01000020">
    <property type="protein sequence ID" value="CCE30190.1"/>
    <property type="molecule type" value="Genomic_DNA"/>
</dbReference>
<sequence length="311" mass="34427">MRKRRAVERAARAAETLTTHSAPLPPSRLCSGCSKRRPVTDFPLQNPLGDAHGERYRVCAPCKVKRDNRRPPRRGPNQTAPPHPEQLDEQLDEQDADEQDDGPPPARPRQETPAIDLDSVPKQHCSGWELSDFPSKNNRILLTCVRCKVRQQNRRPPRRQTAPPQIGQEDVAGQENIAPRPVRRARQSSAAAERRRTAAVEKALAAALRVTEAIARQAEAIARHARVQAEPTMAAVAKAEAVRRVVRATQKASRAMRTSQEARRAAVLQESMNAAAAAQAKVEAARLAACDWRLPVYRPRFGPISTVPSRS</sequence>
<feature type="region of interest" description="Disordered" evidence="1">
    <location>
        <begin position="64"/>
        <end position="120"/>
    </location>
</feature>
<protein>
    <submittedName>
        <fullName evidence="2">Uncharacterized protein</fullName>
    </submittedName>
</protein>
<proteinExistence type="predicted"/>
<dbReference type="Proteomes" id="UP000016801">
    <property type="component" value="Unassembled WGS sequence"/>
</dbReference>
<dbReference type="VEuPathDB" id="FungiDB:CPUR_04038"/>
<comment type="caution">
    <text evidence="2">The sequence shown here is derived from an EMBL/GenBank/DDBJ whole genome shotgun (WGS) entry which is preliminary data.</text>
</comment>
<evidence type="ECO:0000313" key="2">
    <source>
        <dbReference type="EMBL" id="CCE30190.1"/>
    </source>
</evidence>
<dbReference type="HOGENOM" id="CLU_894302_0_0_1"/>
<feature type="compositionally biased region" description="Acidic residues" evidence="1">
    <location>
        <begin position="87"/>
        <end position="101"/>
    </location>
</feature>
<dbReference type="OrthoDB" id="10398878at2759"/>
<organism evidence="2 3">
    <name type="scientific">Claviceps purpurea (strain 20.1)</name>
    <name type="common">Ergot fungus</name>
    <name type="synonym">Sphacelia segetum</name>
    <dbReference type="NCBI Taxonomy" id="1111077"/>
    <lineage>
        <taxon>Eukaryota</taxon>
        <taxon>Fungi</taxon>
        <taxon>Dikarya</taxon>
        <taxon>Ascomycota</taxon>
        <taxon>Pezizomycotina</taxon>
        <taxon>Sordariomycetes</taxon>
        <taxon>Hypocreomycetidae</taxon>
        <taxon>Hypocreales</taxon>
        <taxon>Clavicipitaceae</taxon>
        <taxon>Claviceps</taxon>
    </lineage>
</organism>
<evidence type="ECO:0000313" key="3">
    <source>
        <dbReference type="Proteomes" id="UP000016801"/>
    </source>
</evidence>